<proteinExistence type="predicted"/>
<dbReference type="AlphaFoldDB" id="A0A397NJH9"/>
<dbReference type="Proteomes" id="UP000266568">
    <property type="component" value="Unassembled WGS sequence"/>
</dbReference>
<evidence type="ECO:0000313" key="2">
    <source>
        <dbReference type="Proteomes" id="UP000266568"/>
    </source>
</evidence>
<dbReference type="InterPro" id="IPR019734">
    <property type="entry name" value="TPR_rpt"/>
</dbReference>
<evidence type="ECO:0000313" key="1">
    <source>
        <dbReference type="EMBL" id="RIA37670.1"/>
    </source>
</evidence>
<accession>A0A397NJH9</accession>
<dbReference type="EMBL" id="QXDC01000004">
    <property type="protein sequence ID" value="RIA37670.1"/>
    <property type="molecule type" value="Genomic_DNA"/>
</dbReference>
<dbReference type="SMART" id="SM00028">
    <property type="entry name" value="TPR"/>
    <property type="match status" value="3"/>
</dbReference>
<sequence length="250" mass="25674">MLPLFIAAAALQAVSGPPVSAADRYHRCLDAATRRPAEGETEAIRWKAAGGGVRARQCLGVALANQQRWIGAADEFEGAAKDAQTARDPDAGSYWAQAGNAWLAAGEAVNAQHALDAAIAGGTLTGLHLGEAHLDRARALVAAGALAAARDDIDAALVDAGDDPLAWLLSATLARRMNDWARAKKDIAEALTRAGDDASVQLEAGNIAAATGDEEAAKAAWDQAMRLGPETAAGRAAGIALQQFTPTPGR</sequence>
<reference evidence="1 2" key="1">
    <citation type="submission" date="2018-08" db="EMBL/GenBank/DDBJ databases">
        <title>Genomic Encyclopedia of Type Strains, Phase IV (KMG-IV): sequencing the most valuable type-strain genomes for metagenomic binning, comparative biology and taxonomic classification.</title>
        <authorList>
            <person name="Goeker M."/>
        </authorList>
    </citation>
    <scope>NUCLEOTIDE SEQUENCE [LARGE SCALE GENOMIC DNA]</scope>
    <source>
        <strain evidence="1 2">DSM 25527</strain>
    </source>
</reference>
<protein>
    <submittedName>
        <fullName evidence="1">Uncharacterized protein</fullName>
    </submittedName>
</protein>
<dbReference type="RefSeq" id="WP_119036946.1">
    <property type="nucleotide sequence ID" value="NZ_QXDC01000004.1"/>
</dbReference>
<organism evidence="1 2">
    <name type="scientific">Hephaestia caeni</name>
    <dbReference type="NCBI Taxonomy" id="645617"/>
    <lineage>
        <taxon>Bacteria</taxon>
        <taxon>Pseudomonadati</taxon>
        <taxon>Pseudomonadota</taxon>
        <taxon>Alphaproteobacteria</taxon>
        <taxon>Sphingomonadales</taxon>
        <taxon>Sphingomonadaceae</taxon>
        <taxon>Hephaestia</taxon>
    </lineage>
</organism>
<keyword evidence="2" id="KW-1185">Reference proteome</keyword>
<dbReference type="OrthoDB" id="7566477at2"/>
<dbReference type="InterPro" id="IPR011990">
    <property type="entry name" value="TPR-like_helical_dom_sf"/>
</dbReference>
<comment type="caution">
    <text evidence="1">The sequence shown here is derived from an EMBL/GenBank/DDBJ whole genome shotgun (WGS) entry which is preliminary data.</text>
</comment>
<dbReference type="SUPFAM" id="SSF48452">
    <property type="entry name" value="TPR-like"/>
    <property type="match status" value="1"/>
</dbReference>
<dbReference type="Gene3D" id="1.25.40.10">
    <property type="entry name" value="Tetratricopeptide repeat domain"/>
    <property type="match status" value="1"/>
</dbReference>
<gene>
    <name evidence="1" type="ORF">DFR49_3557</name>
</gene>
<name>A0A397NJH9_9SPHN</name>